<protein>
    <submittedName>
        <fullName evidence="2">Uncharacterized protein</fullName>
    </submittedName>
</protein>
<keyword evidence="1" id="KW-0175">Coiled coil</keyword>
<evidence type="ECO:0000256" key="1">
    <source>
        <dbReference type="SAM" id="Coils"/>
    </source>
</evidence>
<dbReference type="NCBIfam" id="TIGR01731">
    <property type="entry name" value="fil_hemag_20aa"/>
    <property type="match status" value="3"/>
</dbReference>
<keyword evidence="3" id="KW-1185">Reference proteome</keyword>
<feature type="coiled-coil region" evidence="1">
    <location>
        <begin position="96"/>
        <end position="165"/>
    </location>
</feature>
<dbReference type="InterPro" id="IPR012334">
    <property type="entry name" value="Pectin_lyas_fold"/>
</dbReference>
<evidence type="ECO:0000313" key="3">
    <source>
        <dbReference type="Proteomes" id="UP001559623"/>
    </source>
</evidence>
<dbReference type="InterPro" id="IPR010069">
    <property type="entry name" value="CdiA_FHA1_rpt"/>
</dbReference>
<organism evidence="2 3">
    <name type="scientific">Selenomonas sputigena</name>
    <dbReference type="NCBI Taxonomy" id="69823"/>
    <lineage>
        <taxon>Bacteria</taxon>
        <taxon>Bacillati</taxon>
        <taxon>Bacillota</taxon>
        <taxon>Negativicutes</taxon>
        <taxon>Selenomonadales</taxon>
        <taxon>Selenomonadaceae</taxon>
        <taxon>Selenomonas</taxon>
    </lineage>
</organism>
<evidence type="ECO:0000313" key="2">
    <source>
        <dbReference type="EMBL" id="MEX5285725.1"/>
    </source>
</evidence>
<comment type="caution">
    <text evidence="2">The sequence shown here is derived from an EMBL/GenBank/DDBJ whole genome shotgun (WGS) entry which is preliminary data.</text>
</comment>
<reference evidence="2 3" key="1">
    <citation type="submission" date="2023-04" db="EMBL/GenBank/DDBJ databases">
        <title>Genome Sequence of Selenomonas sputigena ATCC 33150.</title>
        <authorList>
            <person name="Miller D.P."/>
            <person name="Anvari S."/>
            <person name="Polson S.W."/>
            <person name="Macdonald M."/>
            <person name="Mcdowell J.V."/>
        </authorList>
    </citation>
    <scope>NUCLEOTIDE SEQUENCE [LARGE SCALE GENOMIC DNA]</scope>
    <source>
        <strain evidence="2 3">ATCC 33150</strain>
    </source>
</reference>
<name>A0ABV3X688_9FIRM</name>
<dbReference type="EMBL" id="JARVLH010000005">
    <property type="protein sequence ID" value="MEX5285725.1"/>
    <property type="molecule type" value="Genomic_DNA"/>
</dbReference>
<accession>A0ABV3X688</accession>
<sequence>MYAGRIQLIGTGKGLGVNVEGKLSATEAVSLSSDGQLRVAGSVQSQGTAAIEAETLDNEGLITTGKGIAIHAGTLENHDGGRIYGERVSIQAQKVRNQKNAALEQERKAAQDILDEKARALQDAHDVDVTAFKTKSQIAAYEQGIEAAARAYDAQKAEVDAIDKKLGEQKAAIFRQRFRCVAYDYERS</sequence>
<dbReference type="Proteomes" id="UP001559623">
    <property type="component" value="Unassembled WGS sequence"/>
</dbReference>
<gene>
    <name evidence="2" type="ORF">QCO44_08780</name>
</gene>
<proteinExistence type="predicted"/>
<dbReference type="Gene3D" id="2.160.20.10">
    <property type="entry name" value="Single-stranded right-handed beta-helix, Pectin lyase-like"/>
    <property type="match status" value="1"/>
</dbReference>